<evidence type="ECO:0000313" key="3">
    <source>
        <dbReference type="Proteomes" id="UP000077173"/>
    </source>
</evidence>
<keyword evidence="3" id="KW-1185">Reference proteome</keyword>
<dbReference type="AlphaFoldDB" id="A0A176Z3U3"/>
<proteinExistence type="predicted"/>
<dbReference type="GeneID" id="32581772"/>
<feature type="region of interest" description="Disordered" evidence="1">
    <location>
        <begin position="85"/>
        <end position="104"/>
    </location>
</feature>
<feature type="compositionally biased region" description="Basic and acidic residues" evidence="1">
    <location>
        <begin position="94"/>
        <end position="104"/>
    </location>
</feature>
<gene>
    <name evidence="2" type="ORF">AXW67_00520</name>
</gene>
<name>A0A176Z3U3_9BRAD</name>
<evidence type="ECO:0000256" key="1">
    <source>
        <dbReference type="SAM" id="MobiDB-lite"/>
    </source>
</evidence>
<accession>A0A176Z3U3</accession>
<comment type="caution">
    <text evidence="2">The sequence shown here is derived from an EMBL/GenBank/DDBJ whole genome shotgun (WGS) entry which is preliminary data.</text>
</comment>
<organism evidence="2 3">
    <name type="scientific">Bradyrhizobium neotropicale</name>
    <dbReference type="NCBI Taxonomy" id="1497615"/>
    <lineage>
        <taxon>Bacteria</taxon>
        <taxon>Pseudomonadati</taxon>
        <taxon>Pseudomonadota</taxon>
        <taxon>Alphaproteobacteria</taxon>
        <taxon>Hyphomicrobiales</taxon>
        <taxon>Nitrobacteraceae</taxon>
        <taxon>Bradyrhizobium</taxon>
    </lineage>
</organism>
<sequence>MSDPVFEGLAEGLKPPADTVPTRDLALIAIGAKLDRLAEASERQADALEVLAALMASCVGVGSARCYGDGERFGHEVPLNYLRSGDGSKPFACDADKSSDDNGE</sequence>
<reference evidence="2 3" key="1">
    <citation type="submission" date="2016-02" db="EMBL/GenBank/DDBJ databases">
        <title>Draft genome sequence of the strain BR 10247T Bradyrhizobium neotropicale isolated from nodules of Centrolobium paraense.</title>
        <authorList>
            <person name="Simoes-Araujo J.L."/>
            <person name="Barauna A.C."/>
            <person name="Silva K."/>
            <person name="Zilli J.E."/>
        </authorList>
    </citation>
    <scope>NUCLEOTIDE SEQUENCE [LARGE SCALE GENOMIC DNA]</scope>
    <source>
        <strain evidence="2 3">BR 10247</strain>
    </source>
</reference>
<dbReference type="Proteomes" id="UP000077173">
    <property type="component" value="Unassembled WGS sequence"/>
</dbReference>
<dbReference type="RefSeq" id="WP_063679800.1">
    <property type="nucleotide sequence ID" value="NZ_LSEF01000071.1"/>
</dbReference>
<dbReference type="EMBL" id="LSEF01000071">
    <property type="protein sequence ID" value="OAF14113.1"/>
    <property type="molecule type" value="Genomic_DNA"/>
</dbReference>
<protein>
    <submittedName>
        <fullName evidence="2">Uncharacterized protein</fullName>
    </submittedName>
</protein>
<evidence type="ECO:0000313" key="2">
    <source>
        <dbReference type="EMBL" id="OAF14113.1"/>
    </source>
</evidence>